<name>A0A117Q7T1_STRCK</name>
<dbReference type="AlphaFoldDB" id="A0A117Q7T1"/>
<accession>A0A117Q7T1</accession>
<dbReference type="InterPro" id="IPR029058">
    <property type="entry name" value="AB_hydrolase_fold"/>
</dbReference>
<dbReference type="PANTHER" id="PTHR37017">
    <property type="entry name" value="AB HYDROLASE-1 DOMAIN-CONTAINING PROTEIN-RELATED"/>
    <property type="match status" value="1"/>
</dbReference>
<dbReference type="PANTHER" id="PTHR37017:SF11">
    <property type="entry name" value="ESTERASE_LIPASE_THIOESTERASE DOMAIN-CONTAINING PROTEIN"/>
    <property type="match status" value="1"/>
</dbReference>
<dbReference type="EMBL" id="LMWP01000085">
    <property type="protein sequence ID" value="KUN13363.1"/>
    <property type="molecule type" value="Genomic_DNA"/>
</dbReference>
<organism evidence="2 3">
    <name type="scientific">Streptomyces corchorusii</name>
    <name type="common">Streptomyces chibaensis</name>
    <dbReference type="NCBI Taxonomy" id="1903"/>
    <lineage>
        <taxon>Bacteria</taxon>
        <taxon>Bacillati</taxon>
        <taxon>Actinomycetota</taxon>
        <taxon>Actinomycetes</taxon>
        <taxon>Kitasatosporales</taxon>
        <taxon>Streptomycetaceae</taxon>
        <taxon>Streptomyces</taxon>
    </lineage>
</organism>
<reference evidence="2 3" key="1">
    <citation type="submission" date="2015-10" db="EMBL/GenBank/DDBJ databases">
        <title>Draft genome sequence of Streptomyces corchorusii DSM 40340, type strain for the species Streptomyces corchorusii.</title>
        <authorList>
            <person name="Ruckert C."/>
            <person name="Winkler A."/>
            <person name="Kalinowski J."/>
            <person name="Kampfer P."/>
            <person name="Glaeser S."/>
        </authorList>
    </citation>
    <scope>NUCLEOTIDE SEQUENCE [LARGE SCALE GENOMIC DNA]</scope>
    <source>
        <strain evidence="2 3">DSM 40340</strain>
    </source>
</reference>
<dbReference type="InterPro" id="IPR000073">
    <property type="entry name" value="AB_hydrolase_1"/>
</dbReference>
<dbReference type="InterPro" id="IPR052897">
    <property type="entry name" value="Sec-Metab_Biosynth_Hydrolase"/>
</dbReference>
<dbReference type="Proteomes" id="UP000053398">
    <property type="component" value="Unassembled WGS sequence"/>
</dbReference>
<gene>
    <name evidence="2" type="ORF">AQJ11_44760</name>
</gene>
<dbReference type="Gene3D" id="3.40.50.1820">
    <property type="entry name" value="alpha/beta hydrolase"/>
    <property type="match status" value="1"/>
</dbReference>
<feature type="domain" description="AB hydrolase-1" evidence="1">
    <location>
        <begin position="8"/>
        <end position="196"/>
    </location>
</feature>
<evidence type="ECO:0000313" key="2">
    <source>
        <dbReference type="EMBL" id="KUN13363.1"/>
    </source>
</evidence>
<evidence type="ECO:0000259" key="1">
    <source>
        <dbReference type="Pfam" id="PF12697"/>
    </source>
</evidence>
<comment type="caution">
    <text evidence="2">The sequence shown here is derived from an EMBL/GenBank/DDBJ whole genome shotgun (WGS) entry which is preliminary data.</text>
</comment>
<sequence>MVTTPTALLLHGAFTDASVWLRVTARLRHHAVPVTAPANPLGGLAADAAYISCVASRIAGPVVLVGHAYGGTVISAAGTAPNVVGLVSIAAYALAEGESVRDLERRFPSPTVAGRLGETAHPLGTGHHPFAELARAEAAPAAAWRTRPSWMLLAGADPASSPEAVRFCARRAEATLLEIGDAAHAVPLSHPADVAELIRDAVRATT</sequence>
<dbReference type="RefSeq" id="WP_014669378.1">
    <property type="nucleotide sequence ID" value="NZ_KQ948392.1"/>
</dbReference>
<dbReference type="GO" id="GO:0003824">
    <property type="term" value="F:catalytic activity"/>
    <property type="evidence" value="ECO:0007669"/>
    <property type="project" value="UniProtKB-ARBA"/>
</dbReference>
<protein>
    <recommendedName>
        <fullName evidence="1">AB hydrolase-1 domain-containing protein</fullName>
    </recommendedName>
</protein>
<proteinExistence type="predicted"/>
<dbReference type="Pfam" id="PF12697">
    <property type="entry name" value="Abhydrolase_6"/>
    <property type="match status" value="1"/>
</dbReference>
<evidence type="ECO:0000313" key="3">
    <source>
        <dbReference type="Proteomes" id="UP000053398"/>
    </source>
</evidence>
<dbReference type="SUPFAM" id="SSF53474">
    <property type="entry name" value="alpha/beta-Hydrolases"/>
    <property type="match status" value="1"/>
</dbReference>
<keyword evidence="3" id="KW-1185">Reference proteome</keyword>